<evidence type="ECO:0000259" key="4">
    <source>
        <dbReference type="Pfam" id="PF19289"/>
    </source>
</evidence>
<gene>
    <name evidence="6" type="ORF">AWT59_0394</name>
</gene>
<evidence type="ECO:0000259" key="5">
    <source>
        <dbReference type="Pfam" id="PF19290"/>
    </source>
</evidence>
<dbReference type="NCBIfam" id="NF008268">
    <property type="entry name" value="PRK11040.1"/>
    <property type="match status" value="1"/>
</dbReference>
<evidence type="ECO:0000256" key="2">
    <source>
        <dbReference type="SAM" id="MobiDB-lite"/>
    </source>
</evidence>
<dbReference type="SUPFAM" id="SSF111283">
    <property type="entry name" value="Putative modulator of DNA gyrase, PmbA/TldD"/>
    <property type="match status" value="1"/>
</dbReference>
<dbReference type="EMBL" id="LSLI01000005">
    <property type="protein sequence ID" value="KXS33513.1"/>
    <property type="molecule type" value="Genomic_DNA"/>
</dbReference>
<feature type="region of interest" description="Disordered" evidence="2">
    <location>
        <begin position="1"/>
        <end position="24"/>
    </location>
</feature>
<dbReference type="PATRIC" id="fig|1796491.3.peg.428"/>
<organism evidence="6 7">
    <name type="scientific">Candidatus Gallionella acididurans</name>
    <dbReference type="NCBI Taxonomy" id="1796491"/>
    <lineage>
        <taxon>Bacteria</taxon>
        <taxon>Pseudomonadati</taxon>
        <taxon>Pseudomonadota</taxon>
        <taxon>Betaproteobacteria</taxon>
        <taxon>Nitrosomonadales</taxon>
        <taxon>Gallionellaceae</taxon>
        <taxon>Gallionella</taxon>
    </lineage>
</organism>
<feature type="domain" description="Metalloprotease TldD/E C-terminal" evidence="4">
    <location>
        <begin position="251"/>
        <end position="458"/>
    </location>
</feature>
<protein>
    <submittedName>
        <fullName evidence="6">Peptidase U62 modulator of DNA gyrase</fullName>
    </submittedName>
</protein>
<name>A0A139BX69_9PROT</name>
<dbReference type="InterPro" id="IPR047657">
    <property type="entry name" value="PmbA"/>
</dbReference>
<feature type="compositionally biased region" description="Polar residues" evidence="2">
    <location>
        <begin position="1"/>
        <end position="12"/>
    </location>
</feature>
<dbReference type="Gene3D" id="3.30.2290.10">
    <property type="entry name" value="PmbA/TldD superfamily"/>
    <property type="match status" value="1"/>
</dbReference>
<dbReference type="GO" id="GO:0006508">
    <property type="term" value="P:proteolysis"/>
    <property type="evidence" value="ECO:0007669"/>
    <property type="project" value="InterPro"/>
</dbReference>
<accession>A0A139BX69</accession>
<dbReference type="AlphaFoldDB" id="A0A139BX69"/>
<dbReference type="InterPro" id="IPR045569">
    <property type="entry name" value="Metalloprtase-TldD/E_C"/>
</dbReference>
<dbReference type="Pfam" id="PF01523">
    <property type="entry name" value="PmbA_TldD_1st"/>
    <property type="match status" value="1"/>
</dbReference>
<dbReference type="InterPro" id="IPR035068">
    <property type="entry name" value="TldD/PmbA_N"/>
</dbReference>
<dbReference type="Pfam" id="PF19290">
    <property type="entry name" value="PmbA_TldD_2nd"/>
    <property type="match status" value="1"/>
</dbReference>
<comment type="similarity">
    <text evidence="1">Belongs to the peptidase U62 family.</text>
</comment>
<reference evidence="6 7" key="1">
    <citation type="submission" date="2016-02" db="EMBL/GenBank/DDBJ databases">
        <authorList>
            <person name="Wen L."/>
            <person name="He K."/>
            <person name="Yang H."/>
        </authorList>
    </citation>
    <scope>NUCLEOTIDE SEQUENCE [LARGE SCALE GENOMIC DNA]</scope>
    <source>
        <strain evidence="6">ShG14-8</strain>
    </source>
</reference>
<dbReference type="InterPro" id="IPR036059">
    <property type="entry name" value="TldD/PmbA_sf"/>
</dbReference>
<dbReference type="GO" id="GO:0008237">
    <property type="term" value="F:metallopeptidase activity"/>
    <property type="evidence" value="ECO:0007669"/>
    <property type="project" value="InterPro"/>
</dbReference>
<reference evidence="6 7" key="2">
    <citation type="submission" date="2016-03" db="EMBL/GenBank/DDBJ databases">
        <title>New uncultured bacterium of the family Gallionellaceae from acid mine drainage: description and reconstruction of genome based on metagenomic analysis of microbial community.</title>
        <authorList>
            <person name="Kadnikov V."/>
            <person name="Ivasenko D."/>
            <person name="Beletsky A."/>
            <person name="Mardanov A."/>
            <person name="Danilova E."/>
            <person name="Pimenov N."/>
            <person name="Karnachuk O."/>
            <person name="Ravin N."/>
        </authorList>
    </citation>
    <scope>NUCLEOTIDE SEQUENCE [LARGE SCALE GENOMIC DNA]</scope>
    <source>
        <strain evidence="6">ShG14-8</strain>
    </source>
</reference>
<evidence type="ECO:0000313" key="6">
    <source>
        <dbReference type="EMBL" id="KXS33513.1"/>
    </source>
</evidence>
<dbReference type="GO" id="GO:0005829">
    <property type="term" value="C:cytosol"/>
    <property type="evidence" value="ECO:0007669"/>
    <property type="project" value="TreeGrafter"/>
</dbReference>
<dbReference type="PANTHER" id="PTHR43421:SF1">
    <property type="entry name" value="METALLOPROTEASE PMBA"/>
    <property type="match status" value="1"/>
</dbReference>
<dbReference type="Proteomes" id="UP000070578">
    <property type="component" value="Unassembled WGS sequence"/>
</dbReference>
<dbReference type="PANTHER" id="PTHR43421">
    <property type="entry name" value="METALLOPROTEASE PMBA"/>
    <property type="match status" value="1"/>
</dbReference>
<evidence type="ECO:0000259" key="3">
    <source>
        <dbReference type="Pfam" id="PF01523"/>
    </source>
</evidence>
<proteinExistence type="inferred from homology"/>
<feature type="compositionally biased region" description="Basic and acidic residues" evidence="2">
    <location>
        <begin position="13"/>
        <end position="24"/>
    </location>
</feature>
<feature type="domain" description="Metalloprotease TldD/E central" evidence="5">
    <location>
        <begin position="136"/>
        <end position="243"/>
    </location>
</feature>
<evidence type="ECO:0000256" key="1">
    <source>
        <dbReference type="ARBA" id="ARBA00005836"/>
    </source>
</evidence>
<dbReference type="InterPro" id="IPR002510">
    <property type="entry name" value="Metalloprtase-TldD/E_N"/>
</dbReference>
<comment type="caution">
    <text evidence="6">The sequence shown here is derived from an EMBL/GenBank/DDBJ whole genome shotgun (WGS) entry which is preliminary data.</text>
</comment>
<dbReference type="InterPro" id="IPR045570">
    <property type="entry name" value="Metalloprtase-TldD/E_cen_dom"/>
</dbReference>
<dbReference type="Pfam" id="PF19289">
    <property type="entry name" value="PmbA_TldD_3rd"/>
    <property type="match status" value="1"/>
</dbReference>
<feature type="domain" description="Metalloprotease TldD/E N-terminal" evidence="3">
    <location>
        <begin position="49"/>
        <end position="109"/>
    </location>
</feature>
<evidence type="ECO:0000313" key="7">
    <source>
        <dbReference type="Proteomes" id="UP000070578"/>
    </source>
</evidence>
<sequence length="459" mass="49541">MNALVTSSPRSLDSTRERFSHSEDSLRDIAQSMLDYAKQRGASAASADVSVGFGQSVTVRHGEVETIEYNRDKGLSVTVYLGQQRGNASTSDFSPQAVRDTVDAALSIARYTARDDCSGLPDEDMLARNCPDMDLYHPWDLPVDAAIELAQRCEQAALDADKRISNSEGATVNLHEAQFITANSLGFIGGFPTSRHSLSCAVIAGEDDAMERDYWYAVARDAGDMMDAQQVGRIAAERTVRRLNARQIDTMQVPVLFEAPIASGLLGSFVGAVSGGSLYRKSSFLLDRLDQQVFSPHINISDVPDIPKGLASSPFDDEGVQTRRRNIVENGVLRGYFLGSYSARKLGLRTTGNAGGSHNLILQSGELDFAGLLKQMGRGLLVTELLGQGVNQVTGDYSRGAAGFWIEDGVIQYPVQEITIAGNLKDMYRNIVAVGNDVLVQGSKQCGSILVEGMTVAGR</sequence>